<accession>A0A918DVA7</accession>
<keyword evidence="2" id="KW-1185">Reference proteome</keyword>
<name>A0A918DVA7_9ACTN</name>
<comment type="caution">
    <text evidence="1">The sequence shown here is derived from an EMBL/GenBank/DDBJ whole genome shotgun (WGS) entry which is preliminary data.</text>
</comment>
<dbReference type="RefSeq" id="WP_189131097.1">
    <property type="nucleotide sequence ID" value="NZ_BMMS01000006.1"/>
</dbReference>
<protein>
    <submittedName>
        <fullName evidence="1">Uncharacterized protein</fullName>
    </submittedName>
</protein>
<reference evidence="1" key="2">
    <citation type="submission" date="2020-09" db="EMBL/GenBank/DDBJ databases">
        <authorList>
            <person name="Sun Q."/>
            <person name="Zhou Y."/>
        </authorList>
    </citation>
    <scope>NUCLEOTIDE SEQUENCE</scope>
    <source>
        <strain evidence="1">CGMCC 4.7201</strain>
    </source>
</reference>
<sequence length="73" mass="7707">MAARFARWLAHAGAVDRFDEAADSLDAVSQSAKRLILKAARAVATGRPLTADATFAGMSAAWHRAGRQLAQAL</sequence>
<reference evidence="1" key="1">
    <citation type="journal article" date="2014" name="Int. J. Syst. Evol. Microbiol.">
        <title>Complete genome sequence of Corynebacterium casei LMG S-19264T (=DSM 44701T), isolated from a smear-ripened cheese.</title>
        <authorList>
            <consortium name="US DOE Joint Genome Institute (JGI-PGF)"/>
            <person name="Walter F."/>
            <person name="Albersmeier A."/>
            <person name="Kalinowski J."/>
            <person name="Ruckert C."/>
        </authorList>
    </citation>
    <scope>NUCLEOTIDE SEQUENCE</scope>
    <source>
        <strain evidence="1">CGMCC 4.7201</strain>
    </source>
</reference>
<organism evidence="1 2">
    <name type="scientific">Wenjunlia tyrosinilytica</name>
    <dbReference type="NCBI Taxonomy" id="1544741"/>
    <lineage>
        <taxon>Bacteria</taxon>
        <taxon>Bacillati</taxon>
        <taxon>Actinomycetota</taxon>
        <taxon>Actinomycetes</taxon>
        <taxon>Kitasatosporales</taxon>
        <taxon>Streptomycetaceae</taxon>
        <taxon>Wenjunlia</taxon>
    </lineage>
</organism>
<dbReference type="InterPro" id="IPR014989">
    <property type="entry name" value="DUF1839"/>
</dbReference>
<dbReference type="EMBL" id="BMMS01000006">
    <property type="protein sequence ID" value="GGO84889.1"/>
    <property type="molecule type" value="Genomic_DNA"/>
</dbReference>
<dbReference type="Pfam" id="PF08893">
    <property type="entry name" value="DUF1839"/>
    <property type="match status" value="1"/>
</dbReference>
<proteinExistence type="predicted"/>
<evidence type="ECO:0000313" key="2">
    <source>
        <dbReference type="Proteomes" id="UP000641932"/>
    </source>
</evidence>
<gene>
    <name evidence="1" type="ORF">GCM10012280_17400</name>
</gene>
<dbReference type="Proteomes" id="UP000641932">
    <property type="component" value="Unassembled WGS sequence"/>
</dbReference>
<evidence type="ECO:0000313" key="1">
    <source>
        <dbReference type="EMBL" id="GGO84889.1"/>
    </source>
</evidence>
<dbReference type="AlphaFoldDB" id="A0A918DVA7"/>